<accession>A0A0E9QG72</accession>
<organism evidence="2">
    <name type="scientific">Anguilla anguilla</name>
    <name type="common">European freshwater eel</name>
    <name type="synonym">Muraena anguilla</name>
    <dbReference type="NCBI Taxonomy" id="7936"/>
    <lineage>
        <taxon>Eukaryota</taxon>
        <taxon>Metazoa</taxon>
        <taxon>Chordata</taxon>
        <taxon>Craniata</taxon>
        <taxon>Vertebrata</taxon>
        <taxon>Euteleostomi</taxon>
        <taxon>Actinopterygii</taxon>
        <taxon>Neopterygii</taxon>
        <taxon>Teleostei</taxon>
        <taxon>Anguilliformes</taxon>
        <taxon>Anguillidae</taxon>
        <taxon>Anguilla</taxon>
    </lineage>
</organism>
<feature type="transmembrane region" description="Helical" evidence="1">
    <location>
        <begin position="6"/>
        <end position="25"/>
    </location>
</feature>
<proteinExistence type="predicted"/>
<dbReference type="EMBL" id="GBXM01093075">
    <property type="protein sequence ID" value="JAH15502.1"/>
    <property type="molecule type" value="Transcribed_RNA"/>
</dbReference>
<protein>
    <submittedName>
        <fullName evidence="2">Uncharacterized protein</fullName>
    </submittedName>
</protein>
<reference evidence="2" key="2">
    <citation type="journal article" date="2015" name="Fish Shellfish Immunol.">
        <title>Early steps in the European eel (Anguilla anguilla)-Vibrio vulnificus interaction in the gills: Role of the RtxA13 toxin.</title>
        <authorList>
            <person name="Callol A."/>
            <person name="Pajuelo D."/>
            <person name="Ebbesson L."/>
            <person name="Teles M."/>
            <person name="MacKenzie S."/>
            <person name="Amaro C."/>
        </authorList>
    </citation>
    <scope>NUCLEOTIDE SEQUENCE</scope>
</reference>
<dbReference type="AlphaFoldDB" id="A0A0E9QG72"/>
<name>A0A0E9QG72_ANGAN</name>
<dbReference type="EMBL" id="GBXM01090025">
    <property type="protein sequence ID" value="JAH18552.1"/>
    <property type="molecule type" value="Transcribed_RNA"/>
</dbReference>
<keyword evidence="1" id="KW-0472">Membrane</keyword>
<evidence type="ECO:0000256" key="1">
    <source>
        <dbReference type="SAM" id="Phobius"/>
    </source>
</evidence>
<sequence length="26" mass="3163">MILIGYFFLLTNYYCYLTFVLCTLFS</sequence>
<keyword evidence="1" id="KW-0812">Transmembrane</keyword>
<evidence type="ECO:0000313" key="2">
    <source>
        <dbReference type="EMBL" id="JAH15502.1"/>
    </source>
</evidence>
<reference evidence="2" key="1">
    <citation type="submission" date="2014-11" db="EMBL/GenBank/DDBJ databases">
        <authorList>
            <person name="Amaro Gonzalez C."/>
        </authorList>
    </citation>
    <scope>NUCLEOTIDE SEQUENCE</scope>
</reference>
<keyword evidence="1" id="KW-1133">Transmembrane helix</keyword>
<dbReference type="EMBL" id="GBXM01107920">
    <property type="protein sequence ID" value="JAH00657.1"/>
    <property type="molecule type" value="Transcribed_RNA"/>
</dbReference>